<feature type="binding site" evidence="9">
    <location>
        <position position="287"/>
    </location>
    <ligand>
        <name>K(+)</name>
        <dbReference type="ChEBI" id="CHEBI:29103"/>
    </ligand>
</feature>
<evidence type="ECO:0000256" key="6">
    <source>
        <dbReference type="ARBA" id="ARBA00022842"/>
    </source>
</evidence>
<dbReference type="EC" id="2.7.1.15" evidence="9"/>
<feature type="binding site" evidence="9">
    <location>
        <position position="250"/>
    </location>
    <ligand>
        <name>K(+)</name>
        <dbReference type="ChEBI" id="CHEBI:29103"/>
    </ligand>
</feature>
<dbReference type="GO" id="GO:0046872">
    <property type="term" value="F:metal ion binding"/>
    <property type="evidence" value="ECO:0007669"/>
    <property type="project" value="UniProtKB-KW"/>
</dbReference>
<protein>
    <recommendedName>
        <fullName evidence="9">Ribokinase</fullName>
        <shortName evidence="9">RK</shortName>
        <ecNumber evidence="9">2.7.1.15</ecNumber>
    </recommendedName>
</protein>
<feature type="binding site" evidence="9">
    <location>
        <begin position="40"/>
        <end position="44"/>
    </location>
    <ligand>
        <name>substrate</name>
    </ligand>
</feature>
<proteinExistence type="inferred from homology"/>
<evidence type="ECO:0000313" key="11">
    <source>
        <dbReference type="EMBL" id="MDI2097553.1"/>
    </source>
</evidence>
<feature type="binding site" evidence="9">
    <location>
        <position position="254"/>
    </location>
    <ligand>
        <name>substrate</name>
    </ligand>
</feature>
<evidence type="ECO:0000259" key="10">
    <source>
        <dbReference type="Pfam" id="PF00294"/>
    </source>
</evidence>
<feature type="active site" description="Proton acceptor" evidence="9">
    <location>
        <position position="254"/>
    </location>
</feature>
<feature type="binding site" evidence="9">
    <location>
        <begin position="222"/>
        <end position="227"/>
    </location>
    <ligand>
        <name>ATP</name>
        <dbReference type="ChEBI" id="CHEBI:30616"/>
    </ligand>
</feature>
<evidence type="ECO:0000256" key="1">
    <source>
        <dbReference type="ARBA" id="ARBA00022679"/>
    </source>
</evidence>
<keyword evidence="7 9" id="KW-0630">Potassium</keyword>
<feature type="binding site" evidence="9">
    <location>
        <position position="184"/>
    </location>
    <ligand>
        <name>ATP</name>
        <dbReference type="ChEBI" id="CHEBI:30616"/>
    </ligand>
</feature>
<evidence type="ECO:0000313" key="12">
    <source>
        <dbReference type="Proteomes" id="UP001321506"/>
    </source>
</evidence>
<keyword evidence="12" id="KW-1185">Reference proteome</keyword>
<comment type="pathway">
    <text evidence="9">Carbohydrate metabolism; D-ribose degradation; D-ribose 5-phosphate from beta-D-ribopyranose: step 2/2.</text>
</comment>
<dbReference type="GO" id="GO:0005524">
    <property type="term" value="F:ATP binding"/>
    <property type="evidence" value="ECO:0007669"/>
    <property type="project" value="UniProtKB-UniRule"/>
</dbReference>
<evidence type="ECO:0000256" key="2">
    <source>
        <dbReference type="ARBA" id="ARBA00022723"/>
    </source>
</evidence>
<dbReference type="InterPro" id="IPR011877">
    <property type="entry name" value="Ribokinase"/>
</dbReference>
<feature type="binding site" evidence="9">
    <location>
        <begin position="253"/>
        <end position="254"/>
    </location>
    <ligand>
        <name>ATP</name>
        <dbReference type="ChEBI" id="CHEBI:30616"/>
    </ligand>
</feature>
<dbReference type="Gene3D" id="3.40.1190.20">
    <property type="match status" value="1"/>
</dbReference>
<comment type="subunit">
    <text evidence="9">Homodimer.</text>
</comment>
<dbReference type="EMBL" id="JASATX010000001">
    <property type="protein sequence ID" value="MDI2097553.1"/>
    <property type="molecule type" value="Genomic_DNA"/>
</dbReference>
<evidence type="ECO:0000256" key="4">
    <source>
        <dbReference type="ARBA" id="ARBA00022777"/>
    </source>
</evidence>
<dbReference type="InterPro" id="IPR029056">
    <property type="entry name" value="Ribokinase-like"/>
</dbReference>
<feature type="binding site" evidence="9">
    <location>
        <position position="289"/>
    </location>
    <ligand>
        <name>K(+)</name>
        <dbReference type="ChEBI" id="CHEBI:29103"/>
    </ligand>
</feature>
<comment type="subcellular location">
    <subcellularLocation>
        <location evidence="9">Cytoplasm</location>
    </subcellularLocation>
</comment>
<keyword evidence="4 9" id="KW-0418">Kinase</keyword>
<evidence type="ECO:0000256" key="5">
    <source>
        <dbReference type="ARBA" id="ARBA00022840"/>
    </source>
</evidence>
<dbReference type="GO" id="GO:0004747">
    <property type="term" value="F:ribokinase activity"/>
    <property type="evidence" value="ECO:0007669"/>
    <property type="project" value="UniProtKB-UniRule"/>
</dbReference>
<evidence type="ECO:0000256" key="7">
    <source>
        <dbReference type="ARBA" id="ARBA00022958"/>
    </source>
</evidence>
<keyword evidence="3 9" id="KW-0547">Nucleotide-binding</keyword>
<dbReference type="Proteomes" id="UP001321506">
    <property type="component" value="Unassembled WGS sequence"/>
</dbReference>
<dbReference type="PANTHER" id="PTHR10584">
    <property type="entry name" value="SUGAR KINASE"/>
    <property type="match status" value="1"/>
</dbReference>
<dbReference type="HAMAP" id="MF_01987">
    <property type="entry name" value="Ribokinase"/>
    <property type="match status" value="1"/>
</dbReference>
<dbReference type="RefSeq" id="WP_281487343.1">
    <property type="nucleotide sequence ID" value="NZ_JASATX010000001.1"/>
</dbReference>
<dbReference type="InterPro" id="IPR002139">
    <property type="entry name" value="Ribo/fructo_kinase"/>
</dbReference>
<dbReference type="PANTHER" id="PTHR10584:SF166">
    <property type="entry name" value="RIBOKINASE"/>
    <property type="match status" value="1"/>
</dbReference>
<feature type="binding site" evidence="9">
    <location>
        <position position="284"/>
    </location>
    <ligand>
        <name>K(+)</name>
        <dbReference type="ChEBI" id="CHEBI:29103"/>
    </ligand>
</feature>
<reference evidence="11 12" key="1">
    <citation type="submission" date="2023-04" db="EMBL/GenBank/DDBJ databases">
        <title>Klugiella caeni sp. nov. isolated from the sludge of biochemical tank.</title>
        <authorList>
            <person name="Geng K."/>
        </authorList>
    </citation>
    <scope>NUCLEOTIDE SEQUENCE [LARGE SCALE GENOMIC DNA]</scope>
    <source>
        <strain evidence="11 12">YN-L-19</strain>
    </source>
</reference>
<comment type="activity regulation">
    <text evidence="9">Activated by a monovalent cation that binds near, but not in, the active site. The most likely occupant of the site in vivo is potassium. Ion binding induces a conformational change that may alter substrate affinity.</text>
</comment>
<dbReference type="InterPro" id="IPR011611">
    <property type="entry name" value="PfkB_dom"/>
</dbReference>
<dbReference type="AlphaFoldDB" id="A0AAW6T5W7"/>
<comment type="function">
    <text evidence="9">Catalyzes the phosphorylation of ribose at O-5 in a reaction requiring ATP and magnesium. The resulting D-ribose-5-phosphate can then be used either for sythesis of nucleotides, histidine, and tryptophan, or as a component of the pentose phosphate pathway.</text>
</comment>
<evidence type="ECO:0000256" key="9">
    <source>
        <dbReference type="HAMAP-Rule" id="MF_01987"/>
    </source>
</evidence>
<keyword evidence="6 9" id="KW-0460">Magnesium</keyword>
<evidence type="ECO:0000256" key="3">
    <source>
        <dbReference type="ARBA" id="ARBA00022741"/>
    </source>
</evidence>
<dbReference type="Pfam" id="PF00294">
    <property type="entry name" value="PfkB"/>
    <property type="match status" value="1"/>
</dbReference>
<feature type="binding site" evidence="9">
    <location>
        <position position="248"/>
    </location>
    <ligand>
        <name>K(+)</name>
        <dbReference type="ChEBI" id="CHEBI:29103"/>
    </ligand>
</feature>
<keyword evidence="5 9" id="KW-0067">ATP-binding</keyword>
<organism evidence="11 12">
    <name type="scientific">Ruicaihuangia caeni</name>
    <dbReference type="NCBI Taxonomy" id="3042517"/>
    <lineage>
        <taxon>Bacteria</taxon>
        <taxon>Bacillati</taxon>
        <taxon>Actinomycetota</taxon>
        <taxon>Actinomycetes</taxon>
        <taxon>Micrococcales</taxon>
        <taxon>Microbacteriaceae</taxon>
        <taxon>Ruicaihuangia</taxon>
    </lineage>
</organism>
<keyword evidence="8 9" id="KW-0119">Carbohydrate metabolism</keyword>
<dbReference type="PRINTS" id="PR00990">
    <property type="entry name" value="RIBOKINASE"/>
</dbReference>
<evidence type="ECO:0000256" key="8">
    <source>
        <dbReference type="ARBA" id="ARBA00023277"/>
    </source>
</evidence>
<comment type="catalytic activity">
    <reaction evidence="9">
        <text>D-ribose + ATP = D-ribose 5-phosphate + ADP + H(+)</text>
        <dbReference type="Rhea" id="RHEA:13697"/>
        <dbReference type="ChEBI" id="CHEBI:15378"/>
        <dbReference type="ChEBI" id="CHEBI:30616"/>
        <dbReference type="ChEBI" id="CHEBI:47013"/>
        <dbReference type="ChEBI" id="CHEBI:78346"/>
        <dbReference type="ChEBI" id="CHEBI:456216"/>
        <dbReference type="EC" id="2.7.1.15"/>
    </reaction>
</comment>
<keyword evidence="1 9" id="KW-0808">Transferase</keyword>
<keyword evidence="2 9" id="KW-0479">Metal-binding</keyword>
<dbReference type="SUPFAM" id="SSF53613">
    <property type="entry name" value="Ribokinase-like"/>
    <property type="match status" value="1"/>
</dbReference>
<dbReference type="CDD" id="cd01174">
    <property type="entry name" value="ribokinase"/>
    <property type="match status" value="1"/>
</dbReference>
<feature type="binding site" evidence="9">
    <location>
        <begin position="12"/>
        <end position="14"/>
    </location>
    <ligand>
        <name>substrate</name>
    </ligand>
</feature>
<comment type="similarity">
    <text evidence="9">Belongs to the carbohydrate kinase PfkB family. Ribokinase subfamily.</text>
</comment>
<name>A0AAW6T5W7_9MICO</name>
<comment type="caution">
    <text evidence="9">Lacks conserved residue(s) required for the propagation of feature annotation.</text>
</comment>
<dbReference type="GO" id="GO:0005829">
    <property type="term" value="C:cytosol"/>
    <property type="evidence" value="ECO:0007669"/>
    <property type="project" value="TreeGrafter"/>
</dbReference>
<sequence>MTAPLIVLGSANRDLVVLVSRHPLPGETLLATGTTTGVGGKGANQALAAARAGATPSFVGAVGADAEGDELVQALADGGVDVTHVRRSMLPTGLALITVSDAGENTIVVAQGANASLEPEQVAGDVAATGQGPVLLAQLEVPLDAVEAAARTAGRSGGRFVLNLSPAREVPDSLLEICDPLVVNESEAALVAGRDAASVESVDDALELAQALAGRCRSIVITLGGDGAVFGDQSGVTHVPAEKVKVIDTTGAGDAFVGTLAARLARGEELADAVEAGLAAGTAAVQHLGAQPPRA</sequence>
<feature type="binding site" evidence="9">
    <location>
        <position position="140"/>
    </location>
    <ligand>
        <name>substrate</name>
    </ligand>
</feature>
<feature type="domain" description="Carbohydrate kinase PfkB" evidence="10">
    <location>
        <begin position="5"/>
        <end position="293"/>
    </location>
</feature>
<comment type="caution">
    <text evidence="11">The sequence shown here is derived from an EMBL/GenBank/DDBJ whole genome shotgun (WGS) entry which is preliminary data.</text>
</comment>
<keyword evidence="9" id="KW-0963">Cytoplasm</keyword>
<accession>A0AAW6T5W7</accession>
<gene>
    <name evidence="9" type="primary">rbsK</name>
    <name evidence="11" type="ORF">QF206_01040</name>
</gene>
<comment type="cofactor">
    <cofactor evidence="9">
        <name>Mg(2+)</name>
        <dbReference type="ChEBI" id="CHEBI:18420"/>
    </cofactor>
    <text evidence="9">Requires a divalent cation, most likely magnesium in vivo, as an electrophilic catalyst to aid phosphoryl group transfer. It is the chelate of the metal and the nucleotide that is the actual substrate.</text>
</comment>
<dbReference type="GO" id="GO:0019303">
    <property type="term" value="P:D-ribose catabolic process"/>
    <property type="evidence" value="ECO:0007669"/>
    <property type="project" value="UniProtKB-UniRule"/>
</dbReference>